<evidence type="ECO:0000313" key="3">
    <source>
        <dbReference type="Proteomes" id="UP000824469"/>
    </source>
</evidence>
<evidence type="ECO:0000256" key="1">
    <source>
        <dbReference type="SAM" id="MobiDB-lite"/>
    </source>
</evidence>
<evidence type="ECO:0000313" key="2">
    <source>
        <dbReference type="EMBL" id="KAH9292907.1"/>
    </source>
</evidence>
<protein>
    <submittedName>
        <fullName evidence="2">Uncharacterized protein</fullName>
    </submittedName>
</protein>
<reference evidence="2 3" key="1">
    <citation type="journal article" date="2021" name="Nat. Plants">
        <title>The Taxus genome provides insights into paclitaxel biosynthesis.</title>
        <authorList>
            <person name="Xiong X."/>
            <person name="Gou J."/>
            <person name="Liao Q."/>
            <person name="Li Y."/>
            <person name="Zhou Q."/>
            <person name="Bi G."/>
            <person name="Li C."/>
            <person name="Du R."/>
            <person name="Wang X."/>
            <person name="Sun T."/>
            <person name="Guo L."/>
            <person name="Liang H."/>
            <person name="Lu P."/>
            <person name="Wu Y."/>
            <person name="Zhang Z."/>
            <person name="Ro D.K."/>
            <person name="Shang Y."/>
            <person name="Huang S."/>
            <person name="Yan J."/>
        </authorList>
    </citation>
    <scope>NUCLEOTIDE SEQUENCE [LARGE SCALE GENOMIC DNA]</scope>
    <source>
        <strain evidence="2">Ta-2019</strain>
    </source>
</reference>
<feature type="non-terminal residue" evidence="2">
    <location>
        <position position="1"/>
    </location>
</feature>
<name>A0AA38C3U5_TAXCH</name>
<dbReference type="Proteomes" id="UP000824469">
    <property type="component" value="Unassembled WGS sequence"/>
</dbReference>
<proteinExistence type="predicted"/>
<dbReference type="EMBL" id="JAHRHJ020002062">
    <property type="protein sequence ID" value="KAH9292907.1"/>
    <property type="molecule type" value="Genomic_DNA"/>
</dbReference>
<accession>A0AA38C3U5</accession>
<sequence length="94" mass="10788">LRVAYSNVSENDVVRNGIEEGAKVSTWKNEAWEDNGRKASVISMHVEERECGDATYLAKFWKQIPRQAWKVKKCTEGEDGNKEEKEKERGEGEN</sequence>
<feature type="non-terminal residue" evidence="2">
    <location>
        <position position="94"/>
    </location>
</feature>
<dbReference type="AlphaFoldDB" id="A0AA38C3U5"/>
<feature type="region of interest" description="Disordered" evidence="1">
    <location>
        <begin position="73"/>
        <end position="94"/>
    </location>
</feature>
<organism evidence="2 3">
    <name type="scientific">Taxus chinensis</name>
    <name type="common">Chinese yew</name>
    <name type="synonym">Taxus wallichiana var. chinensis</name>
    <dbReference type="NCBI Taxonomy" id="29808"/>
    <lineage>
        <taxon>Eukaryota</taxon>
        <taxon>Viridiplantae</taxon>
        <taxon>Streptophyta</taxon>
        <taxon>Embryophyta</taxon>
        <taxon>Tracheophyta</taxon>
        <taxon>Spermatophyta</taxon>
        <taxon>Pinopsida</taxon>
        <taxon>Pinidae</taxon>
        <taxon>Conifers II</taxon>
        <taxon>Cupressales</taxon>
        <taxon>Taxaceae</taxon>
        <taxon>Taxus</taxon>
    </lineage>
</organism>
<keyword evidence="3" id="KW-1185">Reference proteome</keyword>
<comment type="caution">
    <text evidence="2">The sequence shown here is derived from an EMBL/GenBank/DDBJ whole genome shotgun (WGS) entry which is preliminary data.</text>
</comment>
<gene>
    <name evidence="2" type="ORF">KI387_041907</name>
</gene>